<proteinExistence type="predicted"/>
<accession>A0A2T4AZ84</accession>
<feature type="compositionally biased region" description="Pro residues" evidence="2">
    <location>
        <begin position="489"/>
        <end position="505"/>
    </location>
</feature>
<feature type="region of interest" description="Disordered" evidence="2">
    <location>
        <begin position="1"/>
        <end position="125"/>
    </location>
</feature>
<keyword evidence="5" id="KW-1185">Reference proteome</keyword>
<evidence type="ECO:0000313" key="5">
    <source>
        <dbReference type="Proteomes" id="UP000241546"/>
    </source>
</evidence>
<sequence length="661" mass="70818">MDQPQKQTTHQRTETCPQGSPAAPTASSTTRRNRRDPSAFHTGSPHPVPKRVPGGAAADPPGGAAATCPELPRLRPGPAKSAIPIPSALKRKSSSPGGGIKKKKKTPGRGEETGKQAGVGKKKKWPDCVIPEEELMTMVVNMQEHYASSLNELREELDQDRRRRRAEMKIVMGRLEGLARRVDGHGDALGRMGERVDGHGGALRRLGERVDGLVGRLWDDEDEEDEGGVAEGEIDDGMMDAGDCEGRDGVDGFPLEDHGTCEGGGEGSGDDSSGENVTTATTTPSHLNMDLPPTPIGERQPIRSTGLKAVRRRPGTKATHTPLRRQGAADRSPLKPVPRALSSPHEEERSPQQDDALKILDGAPRLRALLRRQHGIATSPPKGKCCPRRQTHVEVHCSSEDGDDGDGDAGYRPGSSGSSSPSAASSASWAPEDSTSSPASRGNTSTRGLPSAAASRTIASPSSSPASSTPNGPDSITAAASSSSQPSSSPTPKPPESTAPTPETPSPSQSQSQSTPSKPRYSTPRRTTLKRTNSGPYYVGKYTFRRMGRTVRSVWNEYKVNCVVGGKEFRCIESLEKEYGTHWRTGSVSDIKYASNYVGVRKKIVDYVEGMCEGGRMTPEEACAKLDERVDGRLQLLITALRKEKDPFREIPMRAAKSMSP</sequence>
<organism evidence="4 5">
    <name type="scientific">Trichoderma citrinoviride</name>
    <dbReference type="NCBI Taxonomy" id="58853"/>
    <lineage>
        <taxon>Eukaryota</taxon>
        <taxon>Fungi</taxon>
        <taxon>Dikarya</taxon>
        <taxon>Ascomycota</taxon>
        <taxon>Pezizomycotina</taxon>
        <taxon>Sordariomycetes</taxon>
        <taxon>Hypocreomycetidae</taxon>
        <taxon>Hypocreales</taxon>
        <taxon>Hypocreaceae</taxon>
        <taxon>Trichoderma</taxon>
    </lineage>
</organism>
<dbReference type="GeneID" id="36602612"/>
<dbReference type="EMBL" id="KZ680223">
    <property type="protein sequence ID" value="PTB62375.1"/>
    <property type="molecule type" value="Genomic_DNA"/>
</dbReference>
<dbReference type="Pfam" id="PF12550">
    <property type="entry name" value="GCR1_C"/>
    <property type="match status" value="1"/>
</dbReference>
<feature type="compositionally biased region" description="Polar residues" evidence="2">
    <location>
        <begin position="276"/>
        <end position="286"/>
    </location>
</feature>
<feature type="compositionally biased region" description="Low complexity" evidence="2">
    <location>
        <begin position="506"/>
        <end position="519"/>
    </location>
</feature>
<feature type="compositionally biased region" description="Low complexity" evidence="2">
    <location>
        <begin position="450"/>
        <end position="470"/>
    </location>
</feature>
<reference evidence="5" key="1">
    <citation type="submission" date="2016-07" db="EMBL/GenBank/DDBJ databases">
        <title>Multiple horizontal gene transfer events from other fungi enriched the ability of initially mycotrophic Trichoderma (Ascomycota) to feed on dead plant biomass.</title>
        <authorList>
            <consortium name="DOE Joint Genome Institute"/>
            <person name="Atanasova L."/>
            <person name="Chenthamara K."/>
            <person name="Zhang J."/>
            <person name="Grujic M."/>
            <person name="Henrissat B."/>
            <person name="Kuo A."/>
            <person name="Aerts A."/>
            <person name="Salamov A."/>
            <person name="Lipzen A."/>
            <person name="Labutti K."/>
            <person name="Barry K."/>
            <person name="Miao Y."/>
            <person name="Rahimi M.J."/>
            <person name="Shen Q."/>
            <person name="Grigoriev I.V."/>
            <person name="Kubicek C.P."/>
            <person name="Druzhinina I.S."/>
        </authorList>
    </citation>
    <scope>NUCLEOTIDE SEQUENCE [LARGE SCALE GENOMIC DNA]</scope>
    <source>
        <strain evidence="5">TUCIM 6016</strain>
    </source>
</reference>
<feature type="compositionally biased region" description="Basic and acidic residues" evidence="2">
    <location>
        <begin position="244"/>
        <end position="260"/>
    </location>
</feature>
<dbReference type="RefSeq" id="XP_024745695.1">
    <property type="nucleotide sequence ID" value="XM_024894494.1"/>
</dbReference>
<gene>
    <name evidence="4" type="ORF">BBK36DRAFT_1163057</name>
</gene>
<feature type="coiled-coil region" evidence="1">
    <location>
        <begin position="143"/>
        <end position="170"/>
    </location>
</feature>
<feature type="compositionally biased region" description="Polar residues" evidence="2">
    <location>
        <begin position="524"/>
        <end position="535"/>
    </location>
</feature>
<dbReference type="InterPro" id="IPR022210">
    <property type="entry name" value="TF_GCR1-like"/>
</dbReference>
<feature type="compositionally biased region" description="Acidic residues" evidence="2">
    <location>
        <begin position="219"/>
        <end position="238"/>
    </location>
</feature>
<dbReference type="OrthoDB" id="428577at2759"/>
<keyword evidence="1" id="KW-0175">Coiled coil</keyword>
<feature type="compositionally biased region" description="Polar residues" evidence="2">
    <location>
        <begin position="1"/>
        <end position="18"/>
    </location>
</feature>
<feature type="compositionally biased region" description="Low complexity" evidence="2">
    <location>
        <begin position="53"/>
        <end position="66"/>
    </location>
</feature>
<feature type="compositionally biased region" description="Basic and acidic residues" evidence="2">
    <location>
        <begin position="344"/>
        <end position="358"/>
    </location>
</feature>
<dbReference type="Proteomes" id="UP000241546">
    <property type="component" value="Unassembled WGS sequence"/>
</dbReference>
<evidence type="ECO:0000313" key="4">
    <source>
        <dbReference type="EMBL" id="PTB62375.1"/>
    </source>
</evidence>
<name>A0A2T4AZ84_9HYPO</name>
<dbReference type="AlphaFoldDB" id="A0A2T4AZ84"/>
<feature type="compositionally biased region" description="Low complexity" evidence="2">
    <location>
        <begin position="413"/>
        <end position="428"/>
    </location>
</feature>
<evidence type="ECO:0000256" key="1">
    <source>
        <dbReference type="SAM" id="Coils"/>
    </source>
</evidence>
<feature type="compositionally biased region" description="Low complexity" evidence="2">
    <location>
        <begin position="477"/>
        <end position="488"/>
    </location>
</feature>
<evidence type="ECO:0000256" key="2">
    <source>
        <dbReference type="SAM" id="MobiDB-lite"/>
    </source>
</evidence>
<evidence type="ECO:0000259" key="3">
    <source>
        <dbReference type="Pfam" id="PF12550"/>
    </source>
</evidence>
<feature type="compositionally biased region" description="Polar residues" evidence="2">
    <location>
        <begin position="433"/>
        <end position="448"/>
    </location>
</feature>
<protein>
    <recommendedName>
        <fullName evidence="3">Transcription activator GCR1-like domain-containing protein</fullName>
    </recommendedName>
</protein>
<feature type="domain" description="Transcription activator GCR1-like" evidence="3">
    <location>
        <begin position="542"/>
        <end position="628"/>
    </location>
</feature>
<feature type="region of interest" description="Disordered" evidence="2">
    <location>
        <begin position="216"/>
        <end position="535"/>
    </location>
</feature>